<keyword evidence="2" id="KW-1185">Reference proteome</keyword>
<name>A0A1A9Z0T8_GLOPL</name>
<sequence>MLSEITMQIVHKHGPSVFLSVSTSIHLPVNSTQIQVFRQPVSLSIGLSMRRCARYLARVLVKRSAQRGVAIKLRELKKDNYKPGITSLNLECVSSLGIGYMKENRSMNIFRGNS</sequence>
<accession>A0A1A9Z0T8</accession>
<reference evidence="2" key="1">
    <citation type="submission" date="2014-03" db="EMBL/GenBank/DDBJ databases">
        <authorList>
            <person name="Aksoy S."/>
            <person name="Warren W."/>
            <person name="Wilson R.K."/>
        </authorList>
    </citation>
    <scope>NUCLEOTIDE SEQUENCE [LARGE SCALE GENOMIC DNA]</scope>
    <source>
        <strain evidence="2">IAEA</strain>
    </source>
</reference>
<proteinExistence type="predicted"/>
<dbReference type="Proteomes" id="UP000092445">
    <property type="component" value="Unassembled WGS sequence"/>
</dbReference>
<organism evidence="1 2">
    <name type="scientific">Glossina pallidipes</name>
    <name type="common">Tsetse fly</name>
    <dbReference type="NCBI Taxonomy" id="7398"/>
    <lineage>
        <taxon>Eukaryota</taxon>
        <taxon>Metazoa</taxon>
        <taxon>Ecdysozoa</taxon>
        <taxon>Arthropoda</taxon>
        <taxon>Hexapoda</taxon>
        <taxon>Insecta</taxon>
        <taxon>Pterygota</taxon>
        <taxon>Neoptera</taxon>
        <taxon>Endopterygota</taxon>
        <taxon>Diptera</taxon>
        <taxon>Brachycera</taxon>
        <taxon>Muscomorpha</taxon>
        <taxon>Hippoboscoidea</taxon>
        <taxon>Glossinidae</taxon>
        <taxon>Glossina</taxon>
    </lineage>
</organism>
<reference evidence="1" key="2">
    <citation type="submission" date="2020-05" db="UniProtKB">
        <authorList>
            <consortium name="EnsemblMetazoa"/>
        </authorList>
    </citation>
    <scope>IDENTIFICATION</scope>
    <source>
        <strain evidence="1">IAEA</strain>
    </source>
</reference>
<evidence type="ECO:0000313" key="2">
    <source>
        <dbReference type="Proteomes" id="UP000092445"/>
    </source>
</evidence>
<dbReference type="AlphaFoldDB" id="A0A1A9Z0T8"/>
<dbReference type="VEuPathDB" id="VectorBase:GPAI000548"/>
<evidence type="ECO:0000313" key="1">
    <source>
        <dbReference type="EnsemblMetazoa" id="GPAI000548-PA"/>
    </source>
</evidence>
<dbReference type="EnsemblMetazoa" id="GPAI000548-RA">
    <property type="protein sequence ID" value="GPAI000548-PA"/>
    <property type="gene ID" value="GPAI000548"/>
</dbReference>
<protein>
    <submittedName>
        <fullName evidence="1">Uncharacterized protein</fullName>
    </submittedName>
</protein>